<accession>A0A0U4BSI4</accession>
<evidence type="ECO:0000256" key="2">
    <source>
        <dbReference type="ARBA" id="ARBA00023136"/>
    </source>
</evidence>
<keyword evidence="3" id="KW-0998">Cell outer membrane</keyword>
<evidence type="ECO:0000256" key="4">
    <source>
        <dbReference type="PROSITE-ProRule" id="PRU00473"/>
    </source>
</evidence>
<feature type="compositionally biased region" description="Polar residues" evidence="5">
    <location>
        <begin position="238"/>
        <end position="257"/>
    </location>
</feature>
<evidence type="ECO:0000256" key="5">
    <source>
        <dbReference type="SAM" id="MobiDB-lite"/>
    </source>
</evidence>
<name>A0A0U4BSI4_9BACT</name>
<dbReference type="InterPro" id="IPR006664">
    <property type="entry name" value="OMP_bac"/>
</dbReference>
<sequence length="445" mass="47668">MGKAIFKSVPIVLKGLQNRLEQGYPPETLLELVHATDYTKALKQTLSQKPSEWHEPTTNLPYSLLGDAYGSTVNQMAEGAGLRPATYGTLMQVVAMAVLGALGKVVVKNNFSAAGLSDWLRAQKHAIDLALLKNAAETAQLPPPPPRPLAETERNLSRQPEANMQALSAPPLWPKSPYEAVSAHSPAPWLGQPLAGPGFATTGAPDATGLRWQWGALLLLAVCLGFIFGSGYFSRPLSGNGSKSEGQESASLVPGSQATATGNNPNASANNSGASPGRYDKDRDTYIYDIGRPIKLTLANGTTLKVGANSTENRLYTFLASPVEVDSVNRTKGWINFDRVNFETGKATLTPESAPQLDNIARIIKSFPNAVVKIGGYTDSTGSADLNYQLSDDRARAAMLALVRRGVSPDRLQAKGYGPKYFVMPNNTPIGRALNRQVSIRVVKK</sequence>
<evidence type="ECO:0000313" key="8">
    <source>
        <dbReference type="EMBL" id="ALW86650.1"/>
    </source>
</evidence>
<dbReference type="KEGG" id="hyg:AUC43_17135"/>
<keyword evidence="6" id="KW-0812">Transmembrane</keyword>
<evidence type="ECO:0000313" key="9">
    <source>
        <dbReference type="Proteomes" id="UP000059542"/>
    </source>
</evidence>
<reference evidence="8 9" key="1">
    <citation type="submission" date="2015-12" db="EMBL/GenBank/DDBJ databases">
        <authorList>
            <person name="Shamseldin A."/>
            <person name="Moawad H."/>
            <person name="Abd El-Rahim W.M."/>
            <person name="Sadowsky M.J."/>
        </authorList>
    </citation>
    <scope>NUCLEOTIDE SEQUENCE [LARGE SCALE GENOMIC DNA]</scope>
    <source>
        <strain evidence="8 9">DG5B</strain>
    </source>
</reference>
<protein>
    <recommendedName>
        <fullName evidence="7">OmpA-like domain-containing protein</fullName>
    </recommendedName>
</protein>
<evidence type="ECO:0000256" key="1">
    <source>
        <dbReference type="ARBA" id="ARBA00004442"/>
    </source>
</evidence>
<dbReference type="InterPro" id="IPR050330">
    <property type="entry name" value="Bact_OuterMem_StrucFunc"/>
</dbReference>
<evidence type="ECO:0000256" key="6">
    <source>
        <dbReference type="SAM" id="Phobius"/>
    </source>
</evidence>
<dbReference type="PANTHER" id="PTHR30329:SF21">
    <property type="entry name" value="LIPOPROTEIN YIAD-RELATED"/>
    <property type="match status" value="1"/>
</dbReference>
<dbReference type="SUPFAM" id="SSF103088">
    <property type="entry name" value="OmpA-like"/>
    <property type="match status" value="1"/>
</dbReference>
<dbReference type="InterPro" id="IPR036737">
    <property type="entry name" value="OmpA-like_sf"/>
</dbReference>
<evidence type="ECO:0000259" key="7">
    <source>
        <dbReference type="PROSITE" id="PS51123"/>
    </source>
</evidence>
<proteinExistence type="predicted"/>
<dbReference type="GO" id="GO:0009279">
    <property type="term" value="C:cell outer membrane"/>
    <property type="evidence" value="ECO:0007669"/>
    <property type="project" value="UniProtKB-SubCell"/>
</dbReference>
<feature type="domain" description="OmpA-like" evidence="7">
    <location>
        <begin position="329"/>
        <end position="445"/>
    </location>
</feature>
<comment type="subcellular location">
    <subcellularLocation>
        <location evidence="1">Cell outer membrane</location>
    </subcellularLocation>
</comment>
<dbReference type="EMBL" id="CP013909">
    <property type="protein sequence ID" value="ALW86650.1"/>
    <property type="molecule type" value="Genomic_DNA"/>
</dbReference>
<dbReference type="PANTHER" id="PTHR30329">
    <property type="entry name" value="STATOR ELEMENT OF FLAGELLAR MOTOR COMPLEX"/>
    <property type="match status" value="1"/>
</dbReference>
<dbReference type="STRING" id="1411621.AUC43_17135"/>
<keyword evidence="6" id="KW-1133">Transmembrane helix</keyword>
<keyword evidence="9" id="KW-1185">Reference proteome</keyword>
<evidence type="ECO:0000256" key="3">
    <source>
        <dbReference type="ARBA" id="ARBA00023237"/>
    </source>
</evidence>
<dbReference type="Proteomes" id="UP000059542">
    <property type="component" value="Chromosome"/>
</dbReference>
<dbReference type="InterPro" id="IPR006665">
    <property type="entry name" value="OmpA-like"/>
</dbReference>
<dbReference type="AlphaFoldDB" id="A0A0U4BSI4"/>
<organism evidence="8 9">
    <name type="scientific">Hymenobacter sedentarius</name>
    <dbReference type="NCBI Taxonomy" id="1411621"/>
    <lineage>
        <taxon>Bacteria</taxon>
        <taxon>Pseudomonadati</taxon>
        <taxon>Bacteroidota</taxon>
        <taxon>Cytophagia</taxon>
        <taxon>Cytophagales</taxon>
        <taxon>Hymenobacteraceae</taxon>
        <taxon>Hymenobacter</taxon>
    </lineage>
</organism>
<gene>
    <name evidence="8" type="ORF">AUC43_17135</name>
</gene>
<keyword evidence="2 4" id="KW-0472">Membrane</keyword>
<feature type="compositionally biased region" description="Low complexity" evidence="5">
    <location>
        <begin position="258"/>
        <end position="277"/>
    </location>
</feature>
<dbReference type="CDD" id="cd07185">
    <property type="entry name" value="OmpA_C-like"/>
    <property type="match status" value="1"/>
</dbReference>
<dbReference type="PROSITE" id="PS51123">
    <property type="entry name" value="OMPA_2"/>
    <property type="match status" value="1"/>
</dbReference>
<dbReference type="Gene3D" id="3.30.1330.60">
    <property type="entry name" value="OmpA-like domain"/>
    <property type="match status" value="1"/>
</dbReference>
<feature type="region of interest" description="Disordered" evidence="5">
    <location>
        <begin position="238"/>
        <end position="280"/>
    </location>
</feature>
<dbReference type="Pfam" id="PF00691">
    <property type="entry name" value="OmpA"/>
    <property type="match status" value="1"/>
</dbReference>
<feature type="transmembrane region" description="Helical" evidence="6">
    <location>
        <begin position="212"/>
        <end position="233"/>
    </location>
</feature>
<dbReference type="PRINTS" id="PR01021">
    <property type="entry name" value="OMPADOMAIN"/>
</dbReference>